<sequence length="55" mass="5807">MEACAVVCTSCGVPPPASTALAKTQINQCCLITVQTSSHKGGDKKEEKEESPDKR</sequence>
<accession>A0A8C0URG7</accession>
<organism evidence="2 3">
    <name type="scientific">Cyanistes caeruleus</name>
    <name type="common">Eurasian blue tit</name>
    <name type="synonym">Parus caeruleus</name>
    <dbReference type="NCBI Taxonomy" id="156563"/>
    <lineage>
        <taxon>Eukaryota</taxon>
        <taxon>Metazoa</taxon>
        <taxon>Chordata</taxon>
        <taxon>Craniata</taxon>
        <taxon>Vertebrata</taxon>
        <taxon>Euteleostomi</taxon>
        <taxon>Archelosauria</taxon>
        <taxon>Archosauria</taxon>
        <taxon>Dinosauria</taxon>
        <taxon>Saurischia</taxon>
        <taxon>Theropoda</taxon>
        <taxon>Coelurosauria</taxon>
        <taxon>Aves</taxon>
        <taxon>Neognathae</taxon>
        <taxon>Neoaves</taxon>
        <taxon>Telluraves</taxon>
        <taxon>Australaves</taxon>
        <taxon>Passeriformes</taxon>
        <taxon>Paridae</taxon>
        <taxon>Cyanistes</taxon>
    </lineage>
</organism>
<keyword evidence="3" id="KW-1185">Reference proteome</keyword>
<evidence type="ECO:0000256" key="1">
    <source>
        <dbReference type="SAM" id="MobiDB-lite"/>
    </source>
</evidence>
<proteinExistence type="predicted"/>
<dbReference type="AlphaFoldDB" id="A0A8C0URG7"/>
<name>A0A8C0URG7_CYACU</name>
<evidence type="ECO:0000313" key="3">
    <source>
        <dbReference type="Proteomes" id="UP000694410"/>
    </source>
</evidence>
<evidence type="ECO:0000313" key="2">
    <source>
        <dbReference type="Ensembl" id="ENSCCEP00000010797.1"/>
    </source>
</evidence>
<feature type="region of interest" description="Disordered" evidence="1">
    <location>
        <begin position="36"/>
        <end position="55"/>
    </location>
</feature>
<reference evidence="2" key="2">
    <citation type="submission" date="2025-09" db="UniProtKB">
        <authorList>
            <consortium name="Ensembl"/>
        </authorList>
    </citation>
    <scope>IDENTIFICATION</scope>
</reference>
<protein>
    <submittedName>
        <fullName evidence="2">Uncharacterized protein</fullName>
    </submittedName>
</protein>
<dbReference type="Ensembl" id="ENSCCET00000016907.1">
    <property type="protein sequence ID" value="ENSCCEP00000010797.1"/>
    <property type="gene ID" value="ENSCCEG00000010630.1"/>
</dbReference>
<reference evidence="2" key="1">
    <citation type="submission" date="2025-08" db="UniProtKB">
        <authorList>
            <consortium name="Ensembl"/>
        </authorList>
    </citation>
    <scope>IDENTIFICATION</scope>
</reference>
<dbReference type="Proteomes" id="UP000694410">
    <property type="component" value="Unplaced"/>
</dbReference>
<feature type="compositionally biased region" description="Basic and acidic residues" evidence="1">
    <location>
        <begin position="40"/>
        <end position="55"/>
    </location>
</feature>